<evidence type="ECO:0000256" key="4">
    <source>
        <dbReference type="SAM" id="SignalP"/>
    </source>
</evidence>
<keyword evidence="6" id="KW-0560">Oxidoreductase</keyword>
<dbReference type="RefSeq" id="WP_398660785.1">
    <property type="nucleotide sequence ID" value="NZ_JBITDC010000020.1"/>
</dbReference>
<name>A0ABW7YD64_STRCE</name>
<protein>
    <submittedName>
        <fullName evidence="6">Lytic polysaccharide monooxygenase</fullName>
    </submittedName>
</protein>
<dbReference type="SUPFAM" id="SSF81296">
    <property type="entry name" value="E set domains"/>
    <property type="match status" value="1"/>
</dbReference>
<keyword evidence="3" id="KW-0812">Transmembrane</keyword>
<dbReference type="Proteomes" id="UP001612415">
    <property type="component" value="Unassembled WGS sequence"/>
</dbReference>
<keyword evidence="3" id="KW-0472">Membrane</keyword>
<evidence type="ECO:0000256" key="2">
    <source>
        <dbReference type="SAM" id="MobiDB-lite"/>
    </source>
</evidence>
<keyword evidence="7" id="KW-1185">Reference proteome</keyword>
<feature type="chain" id="PRO_5047306915" evidence="4">
    <location>
        <begin position="27"/>
        <end position="329"/>
    </location>
</feature>
<keyword evidence="3" id="KW-1133">Transmembrane helix</keyword>
<reference evidence="6 7" key="1">
    <citation type="submission" date="2024-10" db="EMBL/GenBank/DDBJ databases">
        <title>The Natural Products Discovery Center: Release of the First 8490 Sequenced Strains for Exploring Actinobacteria Biosynthetic Diversity.</title>
        <authorList>
            <person name="Kalkreuter E."/>
            <person name="Kautsar S.A."/>
            <person name="Yang D."/>
            <person name="Bader C.D."/>
            <person name="Teijaro C.N."/>
            <person name="Fluegel L."/>
            <person name="Davis C.M."/>
            <person name="Simpson J.R."/>
            <person name="Lauterbach L."/>
            <person name="Steele A.D."/>
            <person name="Gui C."/>
            <person name="Meng S."/>
            <person name="Li G."/>
            <person name="Viehrig K."/>
            <person name="Ye F."/>
            <person name="Su P."/>
            <person name="Kiefer A.F."/>
            <person name="Nichols A."/>
            <person name="Cepeda A.J."/>
            <person name="Yan W."/>
            <person name="Fan B."/>
            <person name="Jiang Y."/>
            <person name="Adhikari A."/>
            <person name="Zheng C.-J."/>
            <person name="Schuster L."/>
            <person name="Cowan T.M."/>
            <person name="Smanski M.J."/>
            <person name="Chevrette M.G."/>
            <person name="De Carvalho L.P.S."/>
            <person name="Shen B."/>
        </authorList>
    </citation>
    <scope>NUCLEOTIDE SEQUENCE [LARGE SCALE GENOMIC DNA]</scope>
    <source>
        <strain evidence="6 7">NPDC051599</strain>
    </source>
</reference>
<gene>
    <name evidence="6" type="ORF">ACIA8P_38005</name>
</gene>
<comment type="caution">
    <text evidence="6">The sequence shown here is derived from an EMBL/GenBank/DDBJ whole genome shotgun (WGS) entry which is preliminary data.</text>
</comment>
<evidence type="ECO:0000313" key="6">
    <source>
        <dbReference type="EMBL" id="MFI5680337.1"/>
    </source>
</evidence>
<feature type="region of interest" description="Disordered" evidence="2">
    <location>
        <begin position="217"/>
        <end position="306"/>
    </location>
</feature>
<dbReference type="PANTHER" id="PTHR34823:SF1">
    <property type="entry name" value="CHITIN-BINDING TYPE-4 DOMAIN-CONTAINING PROTEIN"/>
    <property type="match status" value="1"/>
</dbReference>
<organism evidence="6 7">
    <name type="scientific">Streptomyces cellulosae</name>
    <dbReference type="NCBI Taxonomy" id="1968"/>
    <lineage>
        <taxon>Bacteria</taxon>
        <taxon>Bacillati</taxon>
        <taxon>Actinomycetota</taxon>
        <taxon>Actinomycetes</taxon>
        <taxon>Kitasatosporales</taxon>
        <taxon>Streptomycetaceae</taxon>
        <taxon>Streptomyces</taxon>
    </lineage>
</organism>
<feature type="compositionally biased region" description="Gly residues" evidence="2">
    <location>
        <begin position="220"/>
        <end position="236"/>
    </location>
</feature>
<feature type="transmembrane region" description="Helical" evidence="3">
    <location>
        <begin position="306"/>
        <end position="324"/>
    </location>
</feature>
<dbReference type="PANTHER" id="PTHR34823">
    <property type="entry name" value="GLCNAC-BINDING PROTEIN A"/>
    <property type="match status" value="1"/>
</dbReference>
<dbReference type="InterPro" id="IPR051024">
    <property type="entry name" value="GlcNAc_Chitin_IntDeg"/>
</dbReference>
<proteinExistence type="predicted"/>
<feature type="domain" description="Chitin-binding type-4" evidence="5">
    <location>
        <begin position="33"/>
        <end position="209"/>
    </location>
</feature>
<feature type="compositionally biased region" description="Low complexity" evidence="2">
    <location>
        <begin position="275"/>
        <end position="306"/>
    </location>
</feature>
<dbReference type="CDD" id="cd21177">
    <property type="entry name" value="LPMO_AA10"/>
    <property type="match status" value="1"/>
</dbReference>
<evidence type="ECO:0000256" key="3">
    <source>
        <dbReference type="SAM" id="Phobius"/>
    </source>
</evidence>
<evidence type="ECO:0000313" key="7">
    <source>
        <dbReference type="Proteomes" id="UP001612415"/>
    </source>
</evidence>
<dbReference type="InterPro" id="IPR004302">
    <property type="entry name" value="Cellulose/chitin-bd_N"/>
</dbReference>
<dbReference type="GO" id="GO:0004497">
    <property type="term" value="F:monooxygenase activity"/>
    <property type="evidence" value="ECO:0007669"/>
    <property type="project" value="UniProtKB-KW"/>
</dbReference>
<feature type="compositionally biased region" description="Polar residues" evidence="2">
    <location>
        <begin position="241"/>
        <end position="256"/>
    </location>
</feature>
<feature type="signal peptide" evidence="4">
    <location>
        <begin position="1"/>
        <end position="26"/>
    </location>
</feature>
<keyword evidence="6" id="KW-0503">Monooxygenase</keyword>
<evidence type="ECO:0000259" key="5">
    <source>
        <dbReference type="Pfam" id="PF03067"/>
    </source>
</evidence>
<dbReference type="InterPro" id="IPR014756">
    <property type="entry name" value="Ig_E-set"/>
</dbReference>
<accession>A0ABW7YD64</accession>
<evidence type="ECO:0000256" key="1">
    <source>
        <dbReference type="ARBA" id="ARBA00022729"/>
    </source>
</evidence>
<dbReference type="Gene3D" id="2.70.50.50">
    <property type="entry name" value="chitin-binding protein cbp21"/>
    <property type="match status" value="1"/>
</dbReference>
<keyword evidence="1 4" id="KW-0732">Signal</keyword>
<dbReference type="Pfam" id="PF03067">
    <property type="entry name" value="LPMO_10"/>
    <property type="match status" value="1"/>
</dbReference>
<sequence>MPRTTAHRTAALAVSVTSSLLLGVWAAVPAAAHGAPTDPVSRVYGCSPDGDQNGTAACRAAVAANGAPFTAWDNLRVANVNGRDRQTIPDGQLCSGGLPAYKGLDLARADWPSTRMTPGAALTMRYVSTIPHTGTFRLYLTKPGYDPTKPLTWSDLPEKPFAEVTDPALTDGAYRIGATLPSDRTGRHVLYTIWQNSSTPDTYYSCSDVVFPAAKSDGAGAQGAGSATGGGRGEGNTGASPGQNGETGETSQSGQRANPAEKSPVPAGSAPNAVPSGSPAEAGAAPESTPVASAADADSGPSAPTVAGGAAAVLLLTGGAALALRMRRR</sequence>
<dbReference type="EMBL" id="JBITDC010000020">
    <property type="protein sequence ID" value="MFI5680337.1"/>
    <property type="molecule type" value="Genomic_DNA"/>
</dbReference>